<comment type="caution">
    <text evidence="4">The sequence shown here is derived from an EMBL/GenBank/DDBJ whole genome shotgun (WGS) entry which is preliminary data.</text>
</comment>
<name>A0ABU8VPC4_9BURK</name>
<dbReference type="Proteomes" id="UP001365846">
    <property type="component" value="Unassembled WGS sequence"/>
</dbReference>
<dbReference type="EMBL" id="JBBKZU010000014">
    <property type="protein sequence ID" value="MEJ8814774.1"/>
    <property type="molecule type" value="Genomic_DNA"/>
</dbReference>
<comment type="similarity">
    <text evidence="1">Belongs to the 4-oxalocrotonate tautomerase family.</text>
</comment>
<dbReference type="GO" id="GO:0016853">
    <property type="term" value="F:isomerase activity"/>
    <property type="evidence" value="ECO:0007669"/>
    <property type="project" value="UniProtKB-KW"/>
</dbReference>
<dbReference type="NCBIfam" id="NF002571">
    <property type="entry name" value="PRK02220.1"/>
    <property type="match status" value="1"/>
</dbReference>
<accession>A0ABU8VPC4</accession>
<dbReference type="InterPro" id="IPR004370">
    <property type="entry name" value="4-OT-like_dom"/>
</dbReference>
<dbReference type="SUPFAM" id="SSF55331">
    <property type="entry name" value="Tautomerase/MIF"/>
    <property type="match status" value="1"/>
</dbReference>
<reference evidence="4 5" key="1">
    <citation type="submission" date="2024-03" db="EMBL/GenBank/DDBJ databases">
        <title>Novel species of the genus Variovorax.</title>
        <authorList>
            <person name="Liu Q."/>
            <person name="Xin Y.-H."/>
        </authorList>
    </citation>
    <scope>NUCLEOTIDE SEQUENCE [LARGE SCALE GENOMIC DNA]</scope>
    <source>
        <strain evidence="4 5">KACC 18899</strain>
    </source>
</reference>
<evidence type="ECO:0000256" key="1">
    <source>
        <dbReference type="ARBA" id="ARBA00006723"/>
    </source>
</evidence>
<protein>
    <submittedName>
        <fullName evidence="4">2-hydroxymuconate tautomerase</fullName>
        <ecNumber evidence="4">5.3.2.6</ecNumber>
    </submittedName>
</protein>
<sequence>MPFVVVEMWEGRTVDQKRNLVKAITQAMVEHAGCKPDHLHVVIHDTPKDSWGRNGVLGIDMEEK</sequence>
<dbReference type="RefSeq" id="WP_340360002.1">
    <property type="nucleotide sequence ID" value="NZ_JBBKZU010000014.1"/>
</dbReference>
<evidence type="ECO:0000259" key="3">
    <source>
        <dbReference type="Pfam" id="PF01361"/>
    </source>
</evidence>
<keyword evidence="5" id="KW-1185">Reference proteome</keyword>
<organism evidence="4 5">
    <name type="scientific">Variovorax ureilyticus</name>
    <dbReference type="NCBI Taxonomy" id="1836198"/>
    <lineage>
        <taxon>Bacteria</taxon>
        <taxon>Pseudomonadati</taxon>
        <taxon>Pseudomonadota</taxon>
        <taxon>Betaproteobacteria</taxon>
        <taxon>Burkholderiales</taxon>
        <taxon>Comamonadaceae</taxon>
        <taxon>Variovorax</taxon>
    </lineage>
</organism>
<dbReference type="InterPro" id="IPR014347">
    <property type="entry name" value="Tautomerase/MIF_sf"/>
</dbReference>
<dbReference type="PANTHER" id="PTHR35530:SF1">
    <property type="entry name" value="2-HYDROXYMUCONATE TAUTOMERASE"/>
    <property type="match status" value="1"/>
</dbReference>
<gene>
    <name evidence="4" type="ORF">WKW77_27130</name>
</gene>
<evidence type="ECO:0000313" key="5">
    <source>
        <dbReference type="Proteomes" id="UP001365846"/>
    </source>
</evidence>
<dbReference type="Pfam" id="PF01361">
    <property type="entry name" value="Tautomerase"/>
    <property type="match status" value="1"/>
</dbReference>
<keyword evidence="2 4" id="KW-0413">Isomerase</keyword>
<dbReference type="EC" id="5.3.2.6" evidence="4"/>
<proteinExistence type="inferred from homology"/>
<dbReference type="Gene3D" id="3.30.429.10">
    <property type="entry name" value="Macrophage Migration Inhibitory Factor"/>
    <property type="match status" value="1"/>
</dbReference>
<dbReference type="PANTHER" id="PTHR35530">
    <property type="entry name" value="TAUTOMERASE-RELATED"/>
    <property type="match status" value="1"/>
</dbReference>
<feature type="domain" description="4-oxalocrotonate tautomerase-like" evidence="3">
    <location>
        <begin position="2"/>
        <end position="56"/>
    </location>
</feature>
<evidence type="ECO:0000256" key="2">
    <source>
        <dbReference type="ARBA" id="ARBA00023235"/>
    </source>
</evidence>
<evidence type="ECO:0000313" key="4">
    <source>
        <dbReference type="EMBL" id="MEJ8814774.1"/>
    </source>
</evidence>